<name>A0A852ZY26_9ACTN</name>
<dbReference type="PROSITE" id="PS00488">
    <property type="entry name" value="PAL_HISTIDASE"/>
    <property type="match status" value="1"/>
</dbReference>
<evidence type="ECO:0000313" key="4">
    <source>
        <dbReference type="Proteomes" id="UP000567795"/>
    </source>
</evidence>
<sequence length="522" mass="53882">MTYHSARDLVRSTEHARLVLEPGARARMDASADRLERALADGAEVYGLTRGFGPLATHPAGPDDAAQGLGLIHHLAAGQGPALPAASTRLMLRLRLEGMTRGYSGVRPATWAALAGAYNAGFLPVVPARGSVSASGDLLPLAHAALAFAGDGEAWRRAAGGEWRREPAAPALARLGLRPVRWRAREALAFVNGSSASLAVALENHVALLELGWLAAMLTGRVVALLGATGEPYLDGVTEARGGLAGHRHAARWIVEQAGPPLPAADARALQEPYSLRCAPQVIGSVLDHLWAAEALLLREARGCSDNPVITADAVLHAGNFHAVGAGVASDLHAVLAHQLAFLAERQLALLVDPARNGGLPPLLAASPGATSGLAGLQLAASAMVAEIRQKSFPATATALPTNLSNQDHVPMSLVGAVRTREQLELGGLVTASLAVAAAQVQHILGAPPTDALWSALLARSPRLVADRPLAAEVRGVRDLLLRAARRRRLPAAATAGGNGAPTGPRDRAGVGPPDGRLPSEG</sequence>
<dbReference type="InterPro" id="IPR022313">
    <property type="entry name" value="Phe/His_NH3-lyase_AS"/>
</dbReference>
<protein>
    <submittedName>
        <fullName evidence="3">Histidine ammonia-lyase</fullName>
    </submittedName>
</protein>
<comment type="caution">
    <text evidence="3">The sequence shown here is derived from an EMBL/GenBank/DDBJ whole genome shotgun (WGS) entry which is preliminary data.</text>
</comment>
<keyword evidence="4" id="KW-1185">Reference proteome</keyword>
<dbReference type="RefSeq" id="WP_179815457.1">
    <property type="nucleotide sequence ID" value="NZ_JACBZD010000001.1"/>
</dbReference>
<dbReference type="PANTHER" id="PTHR10362">
    <property type="entry name" value="HISTIDINE AMMONIA-LYASE"/>
    <property type="match status" value="1"/>
</dbReference>
<dbReference type="SUPFAM" id="SSF48557">
    <property type="entry name" value="L-aspartase-like"/>
    <property type="match status" value="1"/>
</dbReference>
<dbReference type="GO" id="GO:0016841">
    <property type="term" value="F:ammonia-lyase activity"/>
    <property type="evidence" value="ECO:0007669"/>
    <property type="project" value="InterPro"/>
</dbReference>
<dbReference type="Proteomes" id="UP000567795">
    <property type="component" value="Unassembled WGS sequence"/>
</dbReference>
<feature type="region of interest" description="Disordered" evidence="2">
    <location>
        <begin position="492"/>
        <end position="522"/>
    </location>
</feature>
<dbReference type="AlphaFoldDB" id="A0A852ZY26"/>
<evidence type="ECO:0000256" key="2">
    <source>
        <dbReference type="SAM" id="MobiDB-lite"/>
    </source>
</evidence>
<evidence type="ECO:0000313" key="3">
    <source>
        <dbReference type="EMBL" id="NYI06955.1"/>
    </source>
</evidence>
<dbReference type="Gene3D" id="1.20.200.10">
    <property type="entry name" value="Fumarase/aspartase (Central domain)"/>
    <property type="match status" value="1"/>
</dbReference>
<evidence type="ECO:0000256" key="1">
    <source>
        <dbReference type="ARBA" id="ARBA00023239"/>
    </source>
</evidence>
<proteinExistence type="predicted"/>
<gene>
    <name evidence="3" type="ORF">FHU37_003898</name>
</gene>
<keyword evidence="1 3" id="KW-0456">Lyase</keyword>
<organism evidence="3 4">
    <name type="scientific">Allostreptomyces psammosilenae</name>
    <dbReference type="NCBI Taxonomy" id="1892865"/>
    <lineage>
        <taxon>Bacteria</taxon>
        <taxon>Bacillati</taxon>
        <taxon>Actinomycetota</taxon>
        <taxon>Actinomycetes</taxon>
        <taxon>Kitasatosporales</taxon>
        <taxon>Streptomycetaceae</taxon>
        <taxon>Allostreptomyces</taxon>
    </lineage>
</organism>
<accession>A0A852ZY26</accession>
<dbReference type="EMBL" id="JACBZD010000001">
    <property type="protein sequence ID" value="NYI06955.1"/>
    <property type="molecule type" value="Genomic_DNA"/>
</dbReference>
<dbReference type="Pfam" id="PF00221">
    <property type="entry name" value="Lyase_aromatic"/>
    <property type="match status" value="1"/>
</dbReference>
<reference evidence="3 4" key="1">
    <citation type="submission" date="2020-07" db="EMBL/GenBank/DDBJ databases">
        <title>Sequencing the genomes of 1000 actinobacteria strains.</title>
        <authorList>
            <person name="Klenk H.-P."/>
        </authorList>
    </citation>
    <scope>NUCLEOTIDE SEQUENCE [LARGE SCALE GENOMIC DNA]</scope>
    <source>
        <strain evidence="3 4">DSM 42178</strain>
    </source>
</reference>
<dbReference type="Gene3D" id="1.10.275.10">
    <property type="entry name" value="Fumarase/aspartase (N-terminal domain)"/>
    <property type="match status" value="1"/>
</dbReference>
<dbReference type="InterPro" id="IPR024083">
    <property type="entry name" value="Fumarase/histidase_N"/>
</dbReference>
<dbReference type="InterPro" id="IPR008948">
    <property type="entry name" value="L-Aspartase-like"/>
</dbReference>
<dbReference type="InterPro" id="IPR001106">
    <property type="entry name" value="Aromatic_Lyase"/>
</dbReference>